<dbReference type="Proteomes" id="UP000325433">
    <property type="component" value="Unassembled WGS sequence"/>
</dbReference>
<evidence type="ECO:0000313" key="1">
    <source>
        <dbReference type="EMBL" id="KAE8312327.1"/>
    </source>
</evidence>
<sequence length="114" mass="13024">MLGRSITDAYRVCREYRLLDPQTNRYSIGRFPIRNKRQPLKAKGRLKANGLFSGHLDKALRFTLNDNEEVFQKLRTALQESQETCSTSPDLTYIPFCGSLSAKVAPLLTMLPFQ</sequence>
<gene>
    <name evidence="1" type="ORF">BDV41DRAFT_303063</name>
</gene>
<dbReference type="EMBL" id="ML738334">
    <property type="protein sequence ID" value="KAE8312327.1"/>
    <property type="molecule type" value="Genomic_DNA"/>
</dbReference>
<protein>
    <submittedName>
        <fullName evidence="1">Uncharacterized protein</fullName>
    </submittedName>
</protein>
<organism evidence="1 2">
    <name type="scientific">Aspergillus transmontanensis</name>
    <dbReference type="NCBI Taxonomy" id="1034304"/>
    <lineage>
        <taxon>Eukaryota</taxon>
        <taxon>Fungi</taxon>
        <taxon>Dikarya</taxon>
        <taxon>Ascomycota</taxon>
        <taxon>Pezizomycotina</taxon>
        <taxon>Eurotiomycetes</taxon>
        <taxon>Eurotiomycetidae</taxon>
        <taxon>Eurotiales</taxon>
        <taxon>Aspergillaceae</taxon>
        <taxon>Aspergillus</taxon>
        <taxon>Aspergillus subgen. Circumdati</taxon>
    </lineage>
</organism>
<proteinExistence type="predicted"/>
<accession>A0A5N6VUL3</accession>
<reference evidence="2" key="1">
    <citation type="submission" date="2019-04" db="EMBL/GenBank/DDBJ databases">
        <title>Friends and foes A comparative genomics studyof 23 Aspergillus species from section Flavi.</title>
        <authorList>
            <consortium name="DOE Joint Genome Institute"/>
            <person name="Kjaerbolling I."/>
            <person name="Vesth T."/>
            <person name="Frisvad J.C."/>
            <person name="Nybo J.L."/>
            <person name="Theobald S."/>
            <person name="Kildgaard S."/>
            <person name="Isbrandt T."/>
            <person name="Kuo A."/>
            <person name="Sato A."/>
            <person name="Lyhne E.K."/>
            <person name="Kogle M.E."/>
            <person name="Wiebenga A."/>
            <person name="Kun R.S."/>
            <person name="Lubbers R.J."/>
            <person name="Makela M.R."/>
            <person name="Barry K."/>
            <person name="Chovatia M."/>
            <person name="Clum A."/>
            <person name="Daum C."/>
            <person name="Haridas S."/>
            <person name="He G."/>
            <person name="LaButti K."/>
            <person name="Lipzen A."/>
            <person name="Mondo S."/>
            <person name="Riley R."/>
            <person name="Salamov A."/>
            <person name="Simmons B.A."/>
            <person name="Magnuson J.K."/>
            <person name="Henrissat B."/>
            <person name="Mortensen U.H."/>
            <person name="Larsen T.O."/>
            <person name="Devries R.P."/>
            <person name="Grigoriev I.V."/>
            <person name="Machida M."/>
            <person name="Baker S.E."/>
            <person name="Andersen M.R."/>
        </authorList>
    </citation>
    <scope>NUCLEOTIDE SEQUENCE [LARGE SCALE GENOMIC DNA]</scope>
    <source>
        <strain evidence="2">CBS 130015</strain>
    </source>
</reference>
<dbReference type="AlphaFoldDB" id="A0A5N6VUL3"/>
<evidence type="ECO:0000313" key="2">
    <source>
        <dbReference type="Proteomes" id="UP000325433"/>
    </source>
</evidence>
<name>A0A5N6VUL3_9EURO</name>
<keyword evidence="2" id="KW-1185">Reference proteome</keyword>